<evidence type="ECO:0000256" key="1">
    <source>
        <dbReference type="SAM" id="MobiDB-lite"/>
    </source>
</evidence>
<dbReference type="HOGENOM" id="CLU_647004_0_0_5"/>
<name>Q2W5M8_PARM1</name>
<feature type="region of interest" description="Disordered" evidence="1">
    <location>
        <begin position="299"/>
        <end position="337"/>
    </location>
</feature>
<sequence>MVLLVARLVVAGELSMSMDGALLTRDKIFEQVKTPNKWRSIIVIKRQTVDAALLQQSRNLGKSVFSKMGPDGEDALYGFLREQCEKWQANLSGYLKLAETGKYPGKDAIDAGLKLLKLILAEKDSYGFIQKFVTLKAEFQNLSDDVSDLDTFYGTQQPVWELLGRKYAEFVVNRKELDHNPDAAAALHQMESILGHAAPYPLIKDISGLVSKVTAINDALVVKRRSHALEKIDQHVSEVKEALDHIAAPPDLRNRCLKELQKLRQIAETQTSIAHIHQAVTDAIEAKDDALDVIDRYVPPKPAAPTPPPVTPGTGGAEPTKTKAEPPPPIFKKPRVVRPAEMKSGYLKTQADVDAFLGKLRKELEAALAAEEPIEIR</sequence>
<keyword evidence="4" id="KW-1185">Reference proteome</keyword>
<feature type="compositionally biased region" description="Pro residues" evidence="1">
    <location>
        <begin position="299"/>
        <end position="311"/>
    </location>
</feature>
<dbReference type="AlphaFoldDB" id="Q2W5M8"/>
<dbReference type="Proteomes" id="UP000007058">
    <property type="component" value="Chromosome"/>
</dbReference>
<proteinExistence type="predicted"/>
<feature type="domain" description="Probable ATP-binding protein BrxC alpha-helical" evidence="2">
    <location>
        <begin position="54"/>
        <end position="170"/>
    </location>
</feature>
<dbReference type="STRING" id="342108.amb2043"/>
<accession>Q2W5M8</accession>
<evidence type="ECO:0000259" key="2">
    <source>
        <dbReference type="Pfam" id="PF25792"/>
    </source>
</evidence>
<reference evidence="3 4" key="1">
    <citation type="journal article" date="2005" name="DNA Res.">
        <title>Complete genome sequence of the facultative anaerobic magnetotactic bacterium Magnetospirillum sp. strain AMB-1.</title>
        <authorList>
            <person name="Matsunaga T."/>
            <person name="Okamura Y."/>
            <person name="Fukuda Y."/>
            <person name="Wahyudi A.T."/>
            <person name="Murase Y."/>
            <person name="Takeyama H."/>
        </authorList>
    </citation>
    <scope>NUCLEOTIDE SEQUENCE [LARGE SCALE GENOMIC DNA]</scope>
    <source>
        <strain evidence="4">ATCC 700264 / AMB-1</strain>
    </source>
</reference>
<dbReference type="EMBL" id="AP007255">
    <property type="protein sequence ID" value="BAE50847.1"/>
    <property type="molecule type" value="Genomic_DNA"/>
</dbReference>
<evidence type="ECO:0000313" key="3">
    <source>
        <dbReference type="EMBL" id="BAE50847.1"/>
    </source>
</evidence>
<gene>
    <name evidence="3" type="ordered locus">amb2043</name>
</gene>
<protein>
    <recommendedName>
        <fullName evidence="2">Probable ATP-binding protein BrxC alpha-helical domain-containing protein</fullName>
    </recommendedName>
</protein>
<dbReference type="InterPro" id="IPR058037">
    <property type="entry name" value="BREX_BrxC_helical"/>
</dbReference>
<dbReference type="Pfam" id="PF25792">
    <property type="entry name" value="BREX_BrxC_helical"/>
    <property type="match status" value="1"/>
</dbReference>
<dbReference type="KEGG" id="mag:amb2043"/>
<evidence type="ECO:0000313" key="4">
    <source>
        <dbReference type="Proteomes" id="UP000007058"/>
    </source>
</evidence>
<organism evidence="3 4">
    <name type="scientific">Paramagnetospirillum magneticum (strain ATCC 700264 / AMB-1)</name>
    <name type="common">Magnetospirillum magneticum</name>
    <dbReference type="NCBI Taxonomy" id="342108"/>
    <lineage>
        <taxon>Bacteria</taxon>
        <taxon>Pseudomonadati</taxon>
        <taxon>Pseudomonadota</taxon>
        <taxon>Alphaproteobacteria</taxon>
        <taxon>Rhodospirillales</taxon>
        <taxon>Magnetospirillaceae</taxon>
        <taxon>Paramagnetospirillum</taxon>
    </lineage>
</organism>